<feature type="region of interest" description="Disordered" evidence="1">
    <location>
        <begin position="1"/>
        <end position="21"/>
    </location>
</feature>
<dbReference type="AlphaFoldDB" id="A0A645IQY3"/>
<feature type="compositionally biased region" description="Basic and acidic residues" evidence="1">
    <location>
        <begin position="12"/>
        <end position="21"/>
    </location>
</feature>
<proteinExistence type="predicted"/>
<sequence>MIAHQKNSLLSKGKDKKNDASSLGEEKFNEFLFFEYFEAYEFRNKKNEIFNKKFIFENHINNSLRMITGSDCHQWSYYPNEDEFSSSEYAFTFVKCLPCFKGLVMAITDTRRIKLTNSFFNPTETKLESINFRIDGEEHRIPL</sequence>
<feature type="compositionally biased region" description="Polar residues" evidence="1">
    <location>
        <begin position="1"/>
        <end position="10"/>
    </location>
</feature>
<organism evidence="2">
    <name type="scientific">bioreactor metagenome</name>
    <dbReference type="NCBI Taxonomy" id="1076179"/>
    <lineage>
        <taxon>unclassified sequences</taxon>
        <taxon>metagenomes</taxon>
        <taxon>ecological metagenomes</taxon>
    </lineage>
</organism>
<comment type="caution">
    <text evidence="2">The sequence shown here is derived from an EMBL/GenBank/DDBJ whole genome shotgun (WGS) entry which is preliminary data.</text>
</comment>
<gene>
    <name evidence="2" type="ORF">SDC9_201311</name>
</gene>
<accession>A0A645IQY3</accession>
<name>A0A645IQY3_9ZZZZ</name>
<reference evidence="2" key="1">
    <citation type="submission" date="2019-08" db="EMBL/GenBank/DDBJ databases">
        <authorList>
            <person name="Kucharzyk K."/>
            <person name="Murdoch R.W."/>
            <person name="Higgins S."/>
            <person name="Loffler F."/>
        </authorList>
    </citation>
    <scope>NUCLEOTIDE SEQUENCE</scope>
</reference>
<evidence type="ECO:0000256" key="1">
    <source>
        <dbReference type="SAM" id="MobiDB-lite"/>
    </source>
</evidence>
<dbReference type="EMBL" id="VSSQ01120976">
    <property type="protein sequence ID" value="MPN53647.1"/>
    <property type="molecule type" value="Genomic_DNA"/>
</dbReference>
<protein>
    <submittedName>
        <fullName evidence="2">Uncharacterized protein</fullName>
    </submittedName>
</protein>
<evidence type="ECO:0000313" key="2">
    <source>
        <dbReference type="EMBL" id="MPN53647.1"/>
    </source>
</evidence>